<feature type="region of interest" description="Disordered" evidence="1">
    <location>
        <begin position="207"/>
        <end position="276"/>
    </location>
</feature>
<dbReference type="EMBL" id="JAPEUX010000010">
    <property type="protein sequence ID" value="KAJ4344551.1"/>
    <property type="molecule type" value="Genomic_DNA"/>
</dbReference>
<evidence type="ECO:0000313" key="2">
    <source>
        <dbReference type="EMBL" id="KAJ4344551.1"/>
    </source>
</evidence>
<accession>A0A9W9C596</accession>
<sequence length="514" mass="57285">MLQHRFAKEMDHSKANHMNSHLLEALGVHSGAATKLSGALSKCKESKDDDSNRLLISEYLAKDSSVSSPAVVDFTRLTEKVRIANEQRQRNPPVEDHEEHSKTGPSEKRPATESLLQPVEKRANYGAGTVSVHRSPNYLPKLSNPTLDSRDDSSQRTSATSRTLGGQTLESANPGVQHVISSSQTLGLESIPSQQLVESRQSLRGGILTNQEHGRNSQPPNSPLSLSRNSARGAREFTGLQRPIHSHWNNTNTYHPADFQRGETPRPNANKPAQPMGRIEQTSCLPEMAVEQMRTFSRPNNGAVPRHPSYQQNHMVQTHNHRFGKRDHGLPYMAVEQHQPEVVVGESYRHPRESRAFYPRDTRREETNNGLPYMAEEQYSRFPVAIPKVDSDGTFSWKTDISAQLGTELETAFHAHFMGDRKKEKRWASYEPGNTDCVLTHVIGRGGNHSSFSQPFTACDKCSRAERPCVFLVNQGERTVLGFYRADPSSRGGSADDAGFYVPVKAAAQRRNGL</sequence>
<evidence type="ECO:0000313" key="3">
    <source>
        <dbReference type="Proteomes" id="UP001140513"/>
    </source>
</evidence>
<name>A0A9W9C596_9PLEO</name>
<dbReference type="OrthoDB" id="10677030at2759"/>
<dbReference type="RefSeq" id="XP_056065003.1">
    <property type="nucleotide sequence ID" value="XM_056221016.1"/>
</dbReference>
<feature type="compositionally biased region" description="Polar residues" evidence="1">
    <location>
        <begin position="155"/>
        <end position="171"/>
    </location>
</feature>
<dbReference type="GeneID" id="80915825"/>
<keyword evidence="3" id="KW-1185">Reference proteome</keyword>
<comment type="caution">
    <text evidence="2">The sequence shown here is derived from an EMBL/GenBank/DDBJ whole genome shotgun (WGS) entry which is preliminary data.</text>
</comment>
<evidence type="ECO:0000256" key="1">
    <source>
        <dbReference type="SAM" id="MobiDB-lite"/>
    </source>
</evidence>
<organism evidence="2 3">
    <name type="scientific">Didymosphaeria variabile</name>
    <dbReference type="NCBI Taxonomy" id="1932322"/>
    <lineage>
        <taxon>Eukaryota</taxon>
        <taxon>Fungi</taxon>
        <taxon>Dikarya</taxon>
        <taxon>Ascomycota</taxon>
        <taxon>Pezizomycotina</taxon>
        <taxon>Dothideomycetes</taxon>
        <taxon>Pleosporomycetidae</taxon>
        <taxon>Pleosporales</taxon>
        <taxon>Massarineae</taxon>
        <taxon>Didymosphaeriaceae</taxon>
        <taxon>Didymosphaeria</taxon>
    </lineage>
</organism>
<protein>
    <submittedName>
        <fullName evidence="2">Uncharacterized protein</fullName>
    </submittedName>
</protein>
<dbReference type="Proteomes" id="UP001140513">
    <property type="component" value="Unassembled WGS sequence"/>
</dbReference>
<feature type="compositionally biased region" description="Low complexity" evidence="1">
    <location>
        <begin position="216"/>
        <end position="230"/>
    </location>
</feature>
<reference evidence="2" key="1">
    <citation type="submission" date="2022-10" db="EMBL/GenBank/DDBJ databases">
        <title>Tapping the CABI collections for fungal endophytes: first genome assemblies for Collariella, Neodidymelliopsis, Ascochyta clinopodiicola, Didymella pomorum, Didymosphaeria variabile, Neocosmospora piperis and Neocucurbitaria cava.</title>
        <authorList>
            <person name="Hill R."/>
        </authorList>
    </citation>
    <scope>NUCLEOTIDE SEQUENCE</scope>
    <source>
        <strain evidence="2">IMI 356815</strain>
    </source>
</reference>
<proteinExistence type="predicted"/>
<feature type="compositionally biased region" description="Basic and acidic residues" evidence="1">
    <location>
        <begin position="83"/>
        <end position="111"/>
    </location>
</feature>
<dbReference type="AlphaFoldDB" id="A0A9W9C596"/>
<gene>
    <name evidence="2" type="ORF">N0V89_012295</name>
</gene>
<feature type="region of interest" description="Disordered" evidence="1">
    <location>
        <begin position="83"/>
        <end position="175"/>
    </location>
</feature>